<dbReference type="EMBL" id="LXQA010364707">
    <property type="protein sequence ID" value="MCI46926.1"/>
    <property type="molecule type" value="Genomic_DNA"/>
</dbReference>
<organism evidence="1 2">
    <name type="scientific">Trifolium medium</name>
    <dbReference type="NCBI Taxonomy" id="97028"/>
    <lineage>
        <taxon>Eukaryota</taxon>
        <taxon>Viridiplantae</taxon>
        <taxon>Streptophyta</taxon>
        <taxon>Embryophyta</taxon>
        <taxon>Tracheophyta</taxon>
        <taxon>Spermatophyta</taxon>
        <taxon>Magnoliopsida</taxon>
        <taxon>eudicotyledons</taxon>
        <taxon>Gunneridae</taxon>
        <taxon>Pentapetalae</taxon>
        <taxon>rosids</taxon>
        <taxon>fabids</taxon>
        <taxon>Fabales</taxon>
        <taxon>Fabaceae</taxon>
        <taxon>Papilionoideae</taxon>
        <taxon>50 kb inversion clade</taxon>
        <taxon>NPAAA clade</taxon>
        <taxon>Hologalegina</taxon>
        <taxon>IRL clade</taxon>
        <taxon>Trifolieae</taxon>
        <taxon>Trifolium</taxon>
    </lineage>
</organism>
<evidence type="ECO:0000313" key="2">
    <source>
        <dbReference type="Proteomes" id="UP000265520"/>
    </source>
</evidence>
<comment type="caution">
    <text evidence="1">The sequence shown here is derived from an EMBL/GenBank/DDBJ whole genome shotgun (WGS) entry which is preliminary data.</text>
</comment>
<proteinExistence type="predicted"/>
<keyword evidence="2" id="KW-1185">Reference proteome</keyword>
<dbReference type="AlphaFoldDB" id="A0A392SGE1"/>
<name>A0A392SGE1_9FABA</name>
<protein>
    <submittedName>
        <fullName evidence="1">Uncharacterized protein</fullName>
    </submittedName>
</protein>
<evidence type="ECO:0000313" key="1">
    <source>
        <dbReference type="EMBL" id="MCI46926.1"/>
    </source>
</evidence>
<sequence length="52" mass="5766">MLDSLKASVITLIKPPVISSGETPTTNVFTSWDGIKLLALKNDAMRIFFLRD</sequence>
<dbReference type="Proteomes" id="UP000265520">
    <property type="component" value="Unassembled WGS sequence"/>
</dbReference>
<reference evidence="1 2" key="1">
    <citation type="journal article" date="2018" name="Front. Plant Sci.">
        <title>Red Clover (Trifolium pratense) and Zigzag Clover (T. medium) - A Picture of Genomic Similarities and Differences.</title>
        <authorList>
            <person name="Dluhosova J."/>
            <person name="Istvanek J."/>
            <person name="Nedelnik J."/>
            <person name="Repkova J."/>
        </authorList>
    </citation>
    <scope>NUCLEOTIDE SEQUENCE [LARGE SCALE GENOMIC DNA]</scope>
    <source>
        <strain evidence="2">cv. 10/8</strain>
        <tissue evidence="1">Leaf</tissue>
    </source>
</reference>
<accession>A0A392SGE1</accession>